<keyword evidence="1" id="KW-0378">Hydrolase</keyword>
<reference evidence="4" key="1">
    <citation type="submission" date="2016-11" db="EMBL/GenBank/DDBJ databases">
        <authorList>
            <person name="Varghese N."/>
            <person name="Submissions S."/>
        </authorList>
    </citation>
    <scope>NUCLEOTIDE SEQUENCE [LARGE SCALE GENOMIC DNA]</scope>
    <source>
        <strain evidence="4">UWOS</strain>
    </source>
</reference>
<evidence type="ECO:0000313" key="3">
    <source>
        <dbReference type="EMBL" id="SHK11614.1"/>
    </source>
</evidence>
<protein>
    <submittedName>
        <fullName evidence="3">Carbohydrate binding domain-containing protein</fullName>
    </submittedName>
</protein>
<dbReference type="GO" id="GO:0016798">
    <property type="term" value="F:hydrolase activity, acting on glycosyl bonds"/>
    <property type="evidence" value="ECO:0007669"/>
    <property type="project" value="InterPro"/>
</dbReference>
<dbReference type="Proteomes" id="UP000184275">
    <property type="component" value="Unassembled WGS sequence"/>
</dbReference>
<dbReference type="EMBL" id="FRAW01000001">
    <property type="protein sequence ID" value="SHK11614.1"/>
    <property type="molecule type" value="Genomic_DNA"/>
</dbReference>
<sequence length="421" mass="47202">MFQSLVSFVAVILSVLLFSCSKTSDQAGIEIGNPEIQAHSFLARFVVDYELEETDSPEPAVAARMALDSDSVLIDDLSLSLWRLSAYSSYYIYVGFDLAAGLTLWPEYSSDAPMSIAFAEDSAEIREDWKAAFGDIEIDESGLLKEVGARFAPVVENPQMAGKMKIAGSYVPFTFSFAGLDSLEVRYMKNQLDFAADGAVSLTVRFCVPKWVGGLPMTTAEAVDDTVRFDALHNKVLWDSLTARFSRAFSAAHRLTYYSNGVFEDEYDANVLARYDVIDSNWVSNGNFADHRDWILVQQLGGLADTSISNNEMTVTVSSAGTQNYSVQLIHEDIPLLQGRRYKLIFTAIADSEAPITVRLGSYNTYDTEAFQKQVDMDMVWKSYEFEYTALVDDLFARLEFNLGKNLNRYQFKDVKIYRID</sequence>
<gene>
    <name evidence="3" type="ORF">SAMN05720469_101123</name>
</gene>
<evidence type="ECO:0000259" key="2">
    <source>
        <dbReference type="Pfam" id="PF02018"/>
    </source>
</evidence>
<feature type="domain" description="CBM-cenC" evidence="2">
    <location>
        <begin position="281"/>
        <end position="404"/>
    </location>
</feature>
<evidence type="ECO:0000313" key="4">
    <source>
        <dbReference type="Proteomes" id="UP000184275"/>
    </source>
</evidence>
<evidence type="ECO:0000256" key="1">
    <source>
        <dbReference type="ARBA" id="ARBA00022801"/>
    </source>
</evidence>
<dbReference type="InterPro" id="IPR008979">
    <property type="entry name" value="Galactose-bd-like_sf"/>
</dbReference>
<keyword evidence="4" id="KW-1185">Reference proteome</keyword>
<dbReference type="RefSeq" id="WP_073301747.1">
    <property type="nucleotide sequence ID" value="NZ_FRAW01000001.1"/>
</dbReference>
<name>A0A1M6PUE1_9BACT</name>
<proteinExistence type="predicted"/>
<accession>A0A1M6PUE1</accession>
<organism evidence="3 4">
    <name type="scientific">Fibrobacter intestinalis</name>
    <dbReference type="NCBI Taxonomy" id="28122"/>
    <lineage>
        <taxon>Bacteria</taxon>
        <taxon>Pseudomonadati</taxon>
        <taxon>Fibrobacterota</taxon>
        <taxon>Fibrobacteria</taxon>
        <taxon>Fibrobacterales</taxon>
        <taxon>Fibrobacteraceae</taxon>
        <taxon>Fibrobacter</taxon>
    </lineage>
</organism>
<dbReference type="Pfam" id="PF02018">
    <property type="entry name" value="CBM_4_9"/>
    <property type="match status" value="1"/>
</dbReference>
<dbReference type="InterPro" id="IPR003305">
    <property type="entry name" value="CenC_carb-bd"/>
</dbReference>
<dbReference type="AlphaFoldDB" id="A0A1M6PUE1"/>
<dbReference type="Gene3D" id="2.60.120.260">
    <property type="entry name" value="Galactose-binding domain-like"/>
    <property type="match status" value="1"/>
</dbReference>
<dbReference type="SUPFAM" id="SSF49785">
    <property type="entry name" value="Galactose-binding domain-like"/>
    <property type="match status" value="1"/>
</dbReference>